<gene>
    <name evidence="1" type="ORF">Afe05nite_61620</name>
</gene>
<dbReference type="AlphaFoldDB" id="A0A919J6R7"/>
<name>A0A919J6R7_9ACTN</name>
<keyword evidence="2" id="KW-1185">Reference proteome</keyword>
<accession>A0A919J6R7</accession>
<proteinExistence type="predicted"/>
<dbReference type="EMBL" id="BOMM01000054">
    <property type="protein sequence ID" value="GIE14322.1"/>
    <property type="molecule type" value="Genomic_DNA"/>
</dbReference>
<comment type="caution">
    <text evidence="1">The sequence shown here is derived from an EMBL/GenBank/DDBJ whole genome shotgun (WGS) entry which is preliminary data.</text>
</comment>
<sequence>MRRGGAAAVAVRAMGDSVMSDNAMSDSAAADRAVADKVGDMAGRDTFRMRNGVGA</sequence>
<evidence type="ECO:0000313" key="1">
    <source>
        <dbReference type="EMBL" id="GIE14322.1"/>
    </source>
</evidence>
<dbReference type="Proteomes" id="UP000598174">
    <property type="component" value="Unassembled WGS sequence"/>
</dbReference>
<evidence type="ECO:0000313" key="2">
    <source>
        <dbReference type="Proteomes" id="UP000598174"/>
    </source>
</evidence>
<organism evidence="1 2">
    <name type="scientific">Paractinoplanes ferrugineus</name>
    <dbReference type="NCBI Taxonomy" id="113564"/>
    <lineage>
        <taxon>Bacteria</taxon>
        <taxon>Bacillati</taxon>
        <taxon>Actinomycetota</taxon>
        <taxon>Actinomycetes</taxon>
        <taxon>Micromonosporales</taxon>
        <taxon>Micromonosporaceae</taxon>
        <taxon>Paractinoplanes</taxon>
    </lineage>
</organism>
<protein>
    <submittedName>
        <fullName evidence="1">Uncharacterized protein</fullName>
    </submittedName>
</protein>
<reference evidence="1" key="1">
    <citation type="submission" date="2021-01" db="EMBL/GenBank/DDBJ databases">
        <title>Whole genome shotgun sequence of Actinoplanes ferrugineus NBRC 15555.</title>
        <authorList>
            <person name="Komaki H."/>
            <person name="Tamura T."/>
        </authorList>
    </citation>
    <scope>NUCLEOTIDE SEQUENCE</scope>
    <source>
        <strain evidence="1">NBRC 15555</strain>
    </source>
</reference>